<evidence type="ECO:0000313" key="4">
    <source>
        <dbReference type="Proteomes" id="UP000655994"/>
    </source>
</evidence>
<gene>
    <name evidence="1" type="ORF">JHC10_01635</name>
    <name evidence="2" type="ORF">JHC11_00460</name>
</gene>
<dbReference type="RefSeq" id="WP_054490189.1">
    <property type="nucleotide sequence ID" value="NZ_CP081832.1"/>
</dbReference>
<organism evidence="2 3">
    <name type="scientific">Idiomarina abyssalis</name>
    <dbReference type="NCBI Taxonomy" id="86102"/>
    <lineage>
        <taxon>Bacteria</taxon>
        <taxon>Pseudomonadati</taxon>
        <taxon>Pseudomonadota</taxon>
        <taxon>Gammaproteobacteria</taxon>
        <taxon>Alteromonadales</taxon>
        <taxon>Idiomarinaceae</taxon>
        <taxon>Idiomarina</taxon>
    </lineage>
</organism>
<sequence>MQSTISELTLRGSLFLSFLLATIASPLSFAEDKNRLQQSCTYNEKAMMELSPREFDQNFENGWRVVAKNNDCLEVAANLIRTYYTTNEVSAGAKRTFVWHEGQLRAEIGQYRQAIQLMEQAEKPVQRDISGWNHYVAATIAFLQSDMEKLRIHREKLAAVPKPENFNPKDADGNPIEIDWPLNLNIVDKFISCFGQTYAEVYSGCTQEKQP</sequence>
<dbReference type="OrthoDB" id="7202990at2"/>
<keyword evidence="4" id="KW-1185">Reference proteome</keyword>
<evidence type="ECO:0000313" key="3">
    <source>
        <dbReference type="Proteomes" id="UP000621390"/>
    </source>
</evidence>
<dbReference type="Proteomes" id="UP000655994">
    <property type="component" value="Unassembled WGS sequence"/>
</dbReference>
<dbReference type="AlphaFoldDB" id="A0A8I1G965"/>
<evidence type="ECO:0000313" key="1">
    <source>
        <dbReference type="EMBL" id="MBJ7265638.1"/>
    </source>
</evidence>
<dbReference type="EMBL" id="JAEMOS010000004">
    <property type="protein sequence ID" value="MBJ7265638.1"/>
    <property type="molecule type" value="Genomic_DNA"/>
</dbReference>
<reference evidence="2 4" key="1">
    <citation type="submission" date="2020-09" db="EMBL/GenBank/DDBJ databases">
        <title>Draft Genomes of Bacterial Isolates from North Pond Shallow Sediments.</title>
        <authorList>
            <person name="Kiel Reese B."/>
            <person name="Mullis M."/>
            <person name="Weisend R.E."/>
        </authorList>
    </citation>
    <scope>NUCLEOTIDE SEQUENCE</scope>
    <source>
        <strain evidence="2">KJE-2</strain>
        <strain evidence="1 4">KJE-3</strain>
    </source>
</reference>
<dbReference type="GeneID" id="78253035"/>
<accession>A0A8I1G965</accession>
<comment type="caution">
    <text evidence="2">The sequence shown here is derived from an EMBL/GenBank/DDBJ whole genome shotgun (WGS) entry which is preliminary data.</text>
</comment>
<protein>
    <recommendedName>
        <fullName evidence="5">Tetratricopeptide repeat protein</fullName>
    </recommendedName>
</protein>
<evidence type="ECO:0008006" key="5">
    <source>
        <dbReference type="Google" id="ProtNLM"/>
    </source>
</evidence>
<dbReference type="Proteomes" id="UP000621390">
    <property type="component" value="Unassembled WGS sequence"/>
</dbReference>
<name>A0A8I1G965_9GAMM</name>
<evidence type="ECO:0000313" key="2">
    <source>
        <dbReference type="EMBL" id="MBJ7314472.1"/>
    </source>
</evidence>
<dbReference type="EMBL" id="JAEMOP010000002">
    <property type="protein sequence ID" value="MBJ7314472.1"/>
    <property type="molecule type" value="Genomic_DNA"/>
</dbReference>
<proteinExistence type="predicted"/>